<dbReference type="CDD" id="cd00130">
    <property type="entry name" value="PAS"/>
    <property type="match status" value="1"/>
</dbReference>
<proteinExistence type="predicted"/>
<dbReference type="Gene3D" id="3.30.450.20">
    <property type="entry name" value="PAS domain"/>
    <property type="match status" value="1"/>
</dbReference>
<sequence>MNEVKEMTKRPIPIDKEVAWDKTQTIMSKTDLYGTIEYANEVFVDVCGYEDYELMAQPHNIVRHPDMPKVVFKVLWENIQKGNQFHGIVKNLAKSGRYYWVITNFEYSRDENGDIVNYIARRKAVPQDVIAKHIEPLYKKLLQIEQVSGVGASEKYLIGFLEEQGLSYVDLITKLMVEDQKNQQLQQVSQTSVVGEIEEEEKKGFFSRFFGI</sequence>
<name>A0A2U1K0N6_9FLAO</name>
<keyword evidence="3" id="KW-1185">Reference proteome</keyword>
<evidence type="ECO:0000259" key="1">
    <source>
        <dbReference type="Pfam" id="PF08447"/>
    </source>
</evidence>
<dbReference type="InterPro" id="IPR000014">
    <property type="entry name" value="PAS"/>
</dbReference>
<dbReference type="OrthoDB" id="9759607at2"/>
<dbReference type="InterPro" id="IPR013655">
    <property type="entry name" value="PAS_fold_3"/>
</dbReference>
<dbReference type="RefSeq" id="WP_116761198.1">
    <property type="nucleotide sequence ID" value="NZ_QCZH01000003.1"/>
</dbReference>
<gene>
    <name evidence="2" type="ORF">DB891_04990</name>
</gene>
<reference evidence="2 3" key="1">
    <citation type="submission" date="2018-04" db="EMBL/GenBank/DDBJ databases">
        <title>Flavobacterium sp. nov., isolated from glacier ice.</title>
        <authorList>
            <person name="Liu Q."/>
            <person name="Xin Y.-H."/>
        </authorList>
    </citation>
    <scope>NUCLEOTIDE SEQUENCE [LARGE SCALE GENOMIC DNA]</scope>
    <source>
        <strain evidence="2 3">LB2P30</strain>
    </source>
</reference>
<protein>
    <submittedName>
        <fullName evidence="2">Histidine kinase</fullName>
    </submittedName>
</protein>
<keyword evidence="2" id="KW-0418">Kinase</keyword>
<dbReference type="AlphaFoldDB" id="A0A2U1K0N6"/>
<evidence type="ECO:0000313" key="2">
    <source>
        <dbReference type="EMBL" id="PWA10583.1"/>
    </source>
</evidence>
<dbReference type="Proteomes" id="UP000245618">
    <property type="component" value="Unassembled WGS sequence"/>
</dbReference>
<dbReference type="EMBL" id="QCZH01000003">
    <property type="protein sequence ID" value="PWA10583.1"/>
    <property type="molecule type" value="Genomic_DNA"/>
</dbReference>
<dbReference type="NCBIfam" id="TIGR00229">
    <property type="entry name" value="sensory_box"/>
    <property type="match status" value="1"/>
</dbReference>
<dbReference type="GO" id="GO:0016301">
    <property type="term" value="F:kinase activity"/>
    <property type="evidence" value="ECO:0007669"/>
    <property type="project" value="UniProtKB-KW"/>
</dbReference>
<accession>A0A2U1K0N6</accession>
<evidence type="ECO:0000313" key="3">
    <source>
        <dbReference type="Proteomes" id="UP000245618"/>
    </source>
</evidence>
<comment type="caution">
    <text evidence="2">The sequence shown here is derived from an EMBL/GenBank/DDBJ whole genome shotgun (WGS) entry which is preliminary data.</text>
</comment>
<keyword evidence="2" id="KW-0808">Transferase</keyword>
<dbReference type="InterPro" id="IPR035965">
    <property type="entry name" value="PAS-like_dom_sf"/>
</dbReference>
<dbReference type="SUPFAM" id="SSF55785">
    <property type="entry name" value="PYP-like sensor domain (PAS domain)"/>
    <property type="match status" value="1"/>
</dbReference>
<feature type="domain" description="PAS fold-3" evidence="1">
    <location>
        <begin position="37"/>
        <end position="119"/>
    </location>
</feature>
<dbReference type="Pfam" id="PF08447">
    <property type="entry name" value="PAS_3"/>
    <property type="match status" value="1"/>
</dbReference>
<organism evidence="2 3">
    <name type="scientific">Flavobacterium laiguense</name>
    <dbReference type="NCBI Taxonomy" id="2169409"/>
    <lineage>
        <taxon>Bacteria</taxon>
        <taxon>Pseudomonadati</taxon>
        <taxon>Bacteroidota</taxon>
        <taxon>Flavobacteriia</taxon>
        <taxon>Flavobacteriales</taxon>
        <taxon>Flavobacteriaceae</taxon>
        <taxon>Flavobacterium</taxon>
    </lineage>
</organism>